<evidence type="ECO:0000256" key="4">
    <source>
        <dbReference type="ARBA" id="ARBA00022927"/>
    </source>
</evidence>
<dbReference type="Proteomes" id="UP000800092">
    <property type="component" value="Unassembled WGS sequence"/>
</dbReference>
<gene>
    <name evidence="13" type="ORF">EV356DRAFT_454577</name>
</gene>
<dbReference type="GO" id="GO:0016192">
    <property type="term" value="P:vesicle-mediated transport"/>
    <property type="evidence" value="ECO:0007669"/>
    <property type="project" value="InterPro"/>
</dbReference>
<feature type="domain" description="Longin" evidence="11">
    <location>
        <begin position="11"/>
        <end position="136"/>
    </location>
</feature>
<dbReference type="SUPFAM" id="SSF58038">
    <property type="entry name" value="SNARE fusion complex"/>
    <property type="match status" value="1"/>
</dbReference>
<dbReference type="InterPro" id="IPR001388">
    <property type="entry name" value="Synaptobrevin-like"/>
</dbReference>
<dbReference type="Pfam" id="PF00957">
    <property type="entry name" value="Synaptobrevin"/>
    <property type="match status" value="1"/>
</dbReference>
<dbReference type="InterPro" id="IPR011012">
    <property type="entry name" value="Longin-like_dom_sf"/>
</dbReference>
<dbReference type="SUPFAM" id="SSF64356">
    <property type="entry name" value="SNARE-like"/>
    <property type="match status" value="1"/>
</dbReference>
<feature type="transmembrane region" description="Helical" evidence="10">
    <location>
        <begin position="217"/>
        <end position="242"/>
    </location>
</feature>
<dbReference type="FunFam" id="1.20.5.110:FF:000004">
    <property type="entry name" value="Vesicle-associated membrane protein 7"/>
    <property type="match status" value="1"/>
</dbReference>
<dbReference type="PROSITE" id="PS50892">
    <property type="entry name" value="V_SNARE"/>
    <property type="match status" value="1"/>
</dbReference>
<dbReference type="PRINTS" id="PR00219">
    <property type="entry name" value="SYNAPTOBREVN"/>
</dbReference>
<evidence type="ECO:0000259" key="11">
    <source>
        <dbReference type="PROSITE" id="PS50859"/>
    </source>
</evidence>
<comment type="subcellular location">
    <subcellularLocation>
        <location evidence="8">Endomembrane system</location>
        <topology evidence="8">Single-pass type IV membrane protein</topology>
    </subcellularLocation>
</comment>
<proteinExistence type="inferred from homology"/>
<keyword evidence="2" id="KW-0813">Transport</keyword>
<evidence type="ECO:0000256" key="6">
    <source>
        <dbReference type="ARBA" id="ARBA00023136"/>
    </source>
</evidence>
<dbReference type="InterPro" id="IPR042855">
    <property type="entry name" value="V_SNARE_CC"/>
</dbReference>
<name>A0A6A6GXA4_VIRVR</name>
<sequence length="253" mass="27899">MASSSSSSSPLLYSCIAHGTTILTEHTTSAASQTSSLASLILPKIDHSKPQKLTYTHGANFIHYIADAASDHPSSQQSSSAGALTYLVIAQSDLGRRVPFGYLVEIRRRFLADYPPATTQFAELPAYGAAAFNAVLKKLMVEFGSTEAGRQDAFRNVQGEIEDVRGIMSENIERVLERGERIDLLVDKTDRLGGSARDFRVRSRGLRRKMWWKNVRLMVLLVVVVIFLIYLFVGFGCGLPGWSKCVGHSRKES</sequence>
<evidence type="ECO:0000313" key="13">
    <source>
        <dbReference type="EMBL" id="KAF2230110.1"/>
    </source>
</evidence>
<evidence type="ECO:0000256" key="9">
    <source>
        <dbReference type="PROSITE-ProRule" id="PRU00290"/>
    </source>
</evidence>
<evidence type="ECO:0000256" key="2">
    <source>
        <dbReference type="ARBA" id="ARBA00022448"/>
    </source>
</evidence>
<dbReference type="FunFam" id="3.30.450.50:FF:000017">
    <property type="entry name" value="Synaptobrevin-like protein Sybl1"/>
    <property type="match status" value="1"/>
</dbReference>
<evidence type="ECO:0000256" key="8">
    <source>
        <dbReference type="ARBA" id="ARBA00046280"/>
    </source>
</evidence>
<evidence type="ECO:0000256" key="5">
    <source>
        <dbReference type="ARBA" id="ARBA00022989"/>
    </source>
</evidence>
<comment type="similarity">
    <text evidence="1">Belongs to the synaptobrevin family.</text>
</comment>
<protein>
    <recommendedName>
        <fullName evidence="7">Synaptobrevin homolog YKT6</fullName>
    </recommendedName>
</protein>
<dbReference type="Gene3D" id="3.30.450.50">
    <property type="entry name" value="Longin domain"/>
    <property type="match status" value="1"/>
</dbReference>
<keyword evidence="5 10" id="KW-1133">Transmembrane helix</keyword>
<dbReference type="SMART" id="SM01270">
    <property type="entry name" value="Longin"/>
    <property type="match status" value="1"/>
</dbReference>
<keyword evidence="9" id="KW-0175">Coiled coil</keyword>
<evidence type="ECO:0000256" key="1">
    <source>
        <dbReference type="ARBA" id="ARBA00008025"/>
    </source>
</evidence>
<dbReference type="GO" id="GO:0005737">
    <property type="term" value="C:cytoplasm"/>
    <property type="evidence" value="ECO:0007669"/>
    <property type="project" value="UniProtKB-ARBA"/>
</dbReference>
<dbReference type="InterPro" id="IPR051097">
    <property type="entry name" value="Synaptobrevin-like_transport"/>
</dbReference>
<dbReference type="GO" id="GO:0012505">
    <property type="term" value="C:endomembrane system"/>
    <property type="evidence" value="ECO:0007669"/>
    <property type="project" value="UniProtKB-SubCell"/>
</dbReference>
<dbReference type="PANTHER" id="PTHR21136">
    <property type="entry name" value="SNARE PROTEINS"/>
    <property type="match status" value="1"/>
</dbReference>
<dbReference type="CDD" id="cd15843">
    <property type="entry name" value="R-SNARE"/>
    <property type="match status" value="1"/>
</dbReference>
<evidence type="ECO:0000256" key="7">
    <source>
        <dbReference type="ARBA" id="ARBA00026133"/>
    </source>
</evidence>
<reference evidence="13" key="1">
    <citation type="journal article" date="2020" name="Stud. Mycol.">
        <title>101 Dothideomycetes genomes: a test case for predicting lifestyles and emergence of pathogens.</title>
        <authorList>
            <person name="Haridas S."/>
            <person name="Albert R."/>
            <person name="Binder M."/>
            <person name="Bloem J."/>
            <person name="Labutti K."/>
            <person name="Salamov A."/>
            <person name="Andreopoulos B."/>
            <person name="Baker S."/>
            <person name="Barry K."/>
            <person name="Bills G."/>
            <person name="Bluhm B."/>
            <person name="Cannon C."/>
            <person name="Castanera R."/>
            <person name="Culley D."/>
            <person name="Daum C."/>
            <person name="Ezra D."/>
            <person name="Gonzalez J."/>
            <person name="Henrissat B."/>
            <person name="Kuo A."/>
            <person name="Liang C."/>
            <person name="Lipzen A."/>
            <person name="Lutzoni F."/>
            <person name="Magnuson J."/>
            <person name="Mondo S."/>
            <person name="Nolan M."/>
            <person name="Ohm R."/>
            <person name="Pangilinan J."/>
            <person name="Park H.-J."/>
            <person name="Ramirez L."/>
            <person name="Alfaro M."/>
            <person name="Sun H."/>
            <person name="Tritt A."/>
            <person name="Yoshinaga Y."/>
            <person name="Zwiers L.-H."/>
            <person name="Turgeon B."/>
            <person name="Goodwin S."/>
            <person name="Spatafora J."/>
            <person name="Crous P."/>
            <person name="Grigoriev I."/>
        </authorList>
    </citation>
    <scope>NUCLEOTIDE SEQUENCE</scope>
    <source>
        <strain evidence="13">Tuck. ex Michener</strain>
    </source>
</reference>
<evidence type="ECO:0000256" key="3">
    <source>
        <dbReference type="ARBA" id="ARBA00022692"/>
    </source>
</evidence>
<keyword evidence="14" id="KW-1185">Reference proteome</keyword>
<dbReference type="GO" id="GO:0016020">
    <property type="term" value="C:membrane"/>
    <property type="evidence" value="ECO:0007669"/>
    <property type="project" value="InterPro"/>
</dbReference>
<keyword evidence="3 10" id="KW-0812">Transmembrane</keyword>
<accession>A0A6A6GXA4</accession>
<keyword evidence="4" id="KW-0653">Protein transport</keyword>
<evidence type="ECO:0000256" key="10">
    <source>
        <dbReference type="SAM" id="Phobius"/>
    </source>
</evidence>
<dbReference type="CDD" id="cd14824">
    <property type="entry name" value="Longin"/>
    <property type="match status" value="1"/>
</dbReference>
<dbReference type="AlphaFoldDB" id="A0A6A6GXA4"/>
<organism evidence="13 14">
    <name type="scientific">Viridothelium virens</name>
    <name type="common">Speckled blister lichen</name>
    <name type="synonym">Trypethelium virens</name>
    <dbReference type="NCBI Taxonomy" id="1048519"/>
    <lineage>
        <taxon>Eukaryota</taxon>
        <taxon>Fungi</taxon>
        <taxon>Dikarya</taxon>
        <taxon>Ascomycota</taxon>
        <taxon>Pezizomycotina</taxon>
        <taxon>Dothideomycetes</taxon>
        <taxon>Dothideomycetes incertae sedis</taxon>
        <taxon>Trypetheliales</taxon>
        <taxon>Trypetheliaceae</taxon>
        <taxon>Viridothelium</taxon>
    </lineage>
</organism>
<keyword evidence="6 10" id="KW-0472">Membrane</keyword>
<dbReference type="PROSITE" id="PS50859">
    <property type="entry name" value="LONGIN"/>
    <property type="match status" value="1"/>
</dbReference>
<dbReference type="PANTHER" id="PTHR21136:SF168">
    <property type="entry name" value="VESICLE-ASSOCIATED MEMBRANE PROTEIN 9"/>
    <property type="match status" value="1"/>
</dbReference>
<dbReference type="Gene3D" id="1.20.5.110">
    <property type="match status" value="1"/>
</dbReference>
<dbReference type="EMBL" id="ML991847">
    <property type="protein sequence ID" value="KAF2230110.1"/>
    <property type="molecule type" value="Genomic_DNA"/>
</dbReference>
<dbReference type="OrthoDB" id="190375at2759"/>
<dbReference type="PROSITE" id="PS00417">
    <property type="entry name" value="SYNAPTOBREVIN"/>
    <property type="match status" value="1"/>
</dbReference>
<feature type="domain" description="V-SNARE coiled-coil homology" evidence="12">
    <location>
        <begin position="153"/>
        <end position="213"/>
    </location>
</feature>
<dbReference type="Pfam" id="PF13774">
    <property type="entry name" value="Longin"/>
    <property type="match status" value="1"/>
</dbReference>
<evidence type="ECO:0000313" key="14">
    <source>
        <dbReference type="Proteomes" id="UP000800092"/>
    </source>
</evidence>
<dbReference type="InterPro" id="IPR010908">
    <property type="entry name" value="Longin_dom"/>
</dbReference>
<dbReference type="GO" id="GO:0015031">
    <property type="term" value="P:protein transport"/>
    <property type="evidence" value="ECO:0007669"/>
    <property type="project" value="UniProtKB-KW"/>
</dbReference>
<evidence type="ECO:0000259" key="12">
    <source>
        <dbReference type="PROSITE" id="PS50892"/>
    </source>
</evidence>